<dbReference type="InterPro" id="IPR000118">
    <property type="entry name" value="Granulin"/>
</dbReference>
<organism evidence="3 4">
    <name type="scientific">Oedothorax gibbosus</name>
    <dbReference type="NCBI Taxonomy" id="931172"/>
    <lineage>
        <taxon>Eukaryota</taxon>
        <taxon>Metazoa</taxon>
        <taxon>Ecdysozoa</taxon>
        <taxon>Arthropoda</taxon>
        <taxon>Chelicerata</taxon>
        <taxon>Arachnida</taxon>
        <taxon>Araneae</taxon>
        <taxon>Araneomorphae</taxon>
        <taxon>Entelegynae</taxon>
        <taxon>Araneoidea</taxon>
        <taxon>Linyphiidae</taxon>
        <taxon>Erigoninae</taxon>
        <taxon>Oedothorax</taxon>
    </lineage>
</organism>
<dbReference type="Pfam" id="PF00396">
    <property type="entry name" value="Granulin"/>
    <property type="match status" value="1"/>
</dbReference>
<dbReference type="EMBL" id="JAFNEN010000442">
    <property type="protein sequence ID" value="KAG8182882.1"/>
    <property type="molecule type" value="Genomic_DNA"/>
</dbReference>
<sequence>MPSLLILILALGMYSSVFVYGRPENVCEPGQTCYTVPPPDRSGPCPAAAPVYCGGHLCCAYQCCPDLQHCCPQGTHCSAQSEKCIQGNMQYPAIASTNALL</sequence>
<feature type="domain" description="Granulins" evidence="2">
    <location>
        <begin position="64"/>
        <end position="77"/>
    </location>
</feature>
<evidence type="ECO:0000313" key="3">
    <source>
        <dbReference type="EMBL" id="KAG8182882.1"/>
    </source>
</evidence>
<feature type="chain" id="PRO_5043507363" description="Granulins domain-containing protein" evidence="1">
    <location>
        <begin position="22"/>
        <end position="101"/>
    </location>
</feature>
<reference evidence="3 4" key="1">
    <citation type="journal article" date="2022" name="Nat. Ecol. Evol.">
        <title>A masculinizing supergene underlies an exaggerated male reproductive morph in a spider.</title>
        <authorList>
            <person name="Hendrickx F."/>
            <person name="De Corte Z."/>
            <person name="Sonet G."/>
            <person name="Van Belleghem S.M."/>
            <person name="Kostlbacher S."/>
            <person name="Vangestel C."/>
        </authorList>
    </citation>
    <scope>NUCLEOTIDE SEQUENCE [LARGE SCALE GENOMIC DNA]</scope>
    <source>
        <strain evidence="3">W744_W776</strain>
    </source>
</reference>
<gene>
    <name evidence="3" type="ORF">JTE90_004248</name>
</gene>
<evidence type="ECO:0000313" key="4">
    <source>
        <dbReference type="Proteomes" id="UP000827092"/>
    </source>
</evidence>
<dbReference type="PROSITE" id="PS00799">
    <property type="entry name" value="GRANULINS"/>
    <property type="match status" value="1"/>
</dbReference>
<proteinExistence type="predicted"/>
<comment type="caution">
    <text evidence="3">The sequence shown here is derived from an EMBL/GenBank/DDBJ whole genome shotgun (WGS) entry which is preliminary data.</text>
</comment>
<name>A0AAV6UFC1_9ARAC</name>
<keyword evidence="1" id="KW-0732">Signal</keyword>
<feature type="signal peptide" evidence="1">
    <location>
        <begin position="1"/>
        <end position="21"/>
    </location>
</feature>
<dbReference type="AlphaFoldDB" id="A0AAV6UFC1"/>
<evidence type="ECO:0000256" key="1">
    <source>
        <dbReference type="SAM" id="SignalP"/>
    </source>
</evidence>
<protein>
    <recommendedName>
        <fullName evidence="2">Granulins domain-containing protein</fullName>
    </recommendedName>
</protein>
<dbReference type="Proteomes" id="UP000827092">
    <property type="component" value="Unassembled WGS sequence"/>
</dbReference>
<accession>A0AAV6UFC1</accession>
<keyword evidence="4" id="KW-1185">Reference proteome</keyword>
<evidence type="ECO:0000259" key="2">
    <source>
        <dbReference type="PROSITE" id="PS00799"/>
    </source>
</evidence>